<dbReference type="SUPFAM" id="SSF52172">
    <property type="entry name" value="CheY-like"/>
    <property type="match status" value="2"/>
</dbReference>
<keyword evidence="8" id="KW-1185">Reference proteome</keyword>
<feature type="compositionally biased region" description="Low complexity" evidence="3">
    <location>
        <begin position="16"/>
        <end position="26"/>
    </location>
</feature>
<feature type="region of interest" description="Disordered" evidence="3">
    <location>
        <begin position="2883"/>
        <end position="2925"/>
    </location>
</feature>
<feature type="compositionally biased region" description="Low complexity" evidence="3">
    <location>
        <begin position="1473"/>
        <end position="1495"/>
    </location>
</feature>
<dbReference type="CDD" id="cd17546">
    <property type="entry name" value="REC_hyHK_CKI1_RcsC-like"/>
    <property type="match status" value="1"/>
</dbReference>
<dbReference type="InterPro" id="IPR004358">
    <property type="entry name" value="Sig_transdc_His_kin-like_C"/>
</dbReference>
<feature type="compositionally biased region" description="Low complexity" evidence="3">
    <location>
        <begin position="790"/>
        <end position="804"/>
    </location>
</feature>
<dbReference type="SMART" id="SM00320">
    <property type="entry name" value="WD40"/>
    <property type="match status" value="2"/>
</dbReference>
<feature type="compositionally biased region" description="Acidic residues" evidence="3">
    <location>
        <begin position="1008"/>
        <end position="1017"/>
    </location>
</feature>
<comment type="caution">
    <text evidence="7">The sequence shown here is derived from an EMBL/GenBank/DDBJ whole genome shotgun (WGS) entry which is preliminary data.</text>
</comment>
<feature type="modified residue" description="4-aspartylphosphate" evidence="2">
    <location>
        <position position="1962"/>
    </location>
</feature>
<feature type="region of interest" description="Disordered" evidence="3">
    <location>
        <begin position="2470"/>
        <end position="2522"/>
    </location>
</feature>
<organism evidence="7 8">
    <name type="scientific">Rhodotorula paludigena</name>
    <dbReference type="NCBI Taxonomy" id="86838"/>
    <lineage>
        <taxon>Eukaryota</taxon>
        <taxon>Fungi</taxon>
        <taxon>Dikarya</taxon>
        <taxon>Basidiomycota</taxon>
        <taxon>Pucciniomycotina</taxon>
        <taxon>Microbotryomycetes</taxon>
        <taxon>Sporidiobolales</taxon>
        <taxon>Sporidiobolaceae</taxon>
        <taxon>Rhodotorula</taxon>
    </lineage>
</organism>
<dbReference type="Gene3D" id="3.30.565.10">
    <property type="entry name" value="Histidine kinase-like ATPase, C-terminal domain"/>
    <property type="match status" value="2"/>
</dbReference>
<feature type="modified residue" description="4-aspartylphosphate" evidence="2">
    <location>
        <position position="2597"/>
    </location>
</feature>
<feature type="compositionally biased region" description="Basic and acidic residues" evidence="3">
    <location>
        <begin position="966"/>
        <end position="979"/>
    </location>
</feature>
<dbReference type="InterPro" id="IPR001680">
    <property type="entry name" value="WD40_rpt"/>
</dbReference>
<dbReference type="InterPro" id="IPR005467">
    <property type="entry name" value="His_kinase_dom"/>
</dbReference>
<dbReference type="SUPFAM" id="SSF82171">
    <property type="entry name" value="DPP6 N-terminal domain-like"/>
    <property type="match status" value="1"/>
</dbReference>
<protein>
    <recommendedName>
        <fullName evidence="9">Histidine kinase</fullName>
    </recommendedName>
</protein>
<feature type="compositionally biased region" description="Low complexity" evidence="3">
    <location>
        <begin position="1879"/>
        <end position="1893"/>
    </location>
</feature>
<feature type="compositionally biased region" description="Polar residues" evidence="3">
    <location>
        <begin position="1402"/>
        <end position="1427"/>
    </location>
</feature>
<evidence type="ECO:0000259" key="5">
    <source>
        <dbReference type="PROSITE" id="PS50110"/>
    </source>
</evidence>
<dbReference type="PROSITE" id="PS50109">
    <property type="entry name" value="HIS_KIN"/>
    <property type="match status" value="2"/>
</dbReference>
<feature type="compositionally biased region" description="Basic and acidic residues" evidence="3">
    <location>
        <begin position="104"/>
        <end position="113"/>
    </location>
</feature>
<gene>
    <name evidence="7" type="ORF">Rhopal_006510-T1</name>
</gene>
<dbReference type="PROSITE" id="PS50110">
    <property type="entry name" value="RESPONSE_REGULATORY"/>
    <property type="match status" value="2"/>
</dbReference>
<feature type="region of interest" description="Disordered" evidence="3">
    <location>
        <begin position="666"/>
        <end position="1151"/>
    </location>
</feature>
<dbReference type="Pfam" id="PF00400">
    <property type="entry name" value="WD40"/>
    <property type="match status" value="1"/>
</dbReference>
<feature type="compositionally biased region" description="Low complexity" evidence="3">
    <location>
        <begin position="743"/>
        <end position="752"/>
    </location>
</feature>
<dbReference type="PANTHER" id="PTHR43547">
    <property type="entry name" value="TWO-COMPONENT HISTIDINE KINASE"/>
    <property type="match status" value="1"/>
</dbReference>
<dbReference type="CDD" id="cd17574">
    <property type="entry name" value="REC_OmpR"/>
    <property type="match status" value="1"/>
</dbReference>
<dbReference type="InterPro" id="IPR011006">
    <property type="entry name" value="CheY-like_superfamily"/>
</dbReference>
<feature type="compositionally biased region" description="Low complexity" evidence="3">
    <location>
        <begin position="211"/>
        <end position="220"/>
    </location>
</feature>
<dbReference type="FunFam" id="1.10.287.130:FF:000045">
    <property type="entry name" value="Two-component system sensor histidine kinase/response regulator"/>
    <property type="match status" value="1"/>
</dbReference>
<feature type="region of interest" description="Disordered" evidence="3">
    <location>
        <begin position="508"/>
        <end position="625"/>
    </location>
</feature>
<dbReference type="SMART" id="SM00387">
    <property type="entry name" value="HATPase_c"/>
    <property type="match status" value="2"/>
</dbReference>
<feature type="compositionally biased region" description="Gly residues" evidence="3">
    <location>
        <begin position="940"/>
        <end position="956"/>
    </location>
</feature>
<accession>A0AAV5GW71</accession>
<keyword evidence="1 2" id="KW-0597">Phosphoprotein</keyword>
<feature type="region of interest" description="Disordered" evidence="3">
    <location>
        <begin position="1871"/>
        <end position="1897"/>
    </location>
</feature>
<dbReference type="PROSITE" id="PS50112">
    <property type="entry name" value="PAS"/>
    <property type="match status" value="1"/>
</dbReference>
<dbReference type="Gene3D" id="1.10.287.130">
    <property type="match status" value="2"/>
</dbReference>
<feature type="region of interest" description="Disordered" evidence="3">
    <location>
        <begin position="1468"/>
        <end position="1495"/>
    </location>
</feature>
<evidence type="ECO:0000259" key="6">
    <source>
        <dbReference type="PROSITE" id="PS50112"/>
    </source>
</evidence>
<feature type="compositionally biased region" description="Basic residues" evidence="3">
    <location>
        <begin position="35"/>
        <end position="47"/>
    </location>
</feature>
<sequence>MSSAGQGHPGDPSPPADHAAPSAAEPAPKPTRPSLKSHRTSSHRRHQLPPDLESFFARYPHPVFALRASALYDALVSRRSPAAPKPIELAGGDEVAPAPLQPPQEEREQQSRRAERRRKGTQLSSREQYEGGVESDETPSPPPEERDRAKSQLSGDTSSSNPPTPSDASFSSARSPAAASPAPSPAPSSIVSFATAHNPVARSGNSCAGTSSASSASAARRAADIGANPRAHARAERILASAFDQPSRERPLRRSSFTRSSYLEGGSQKSHDPSRTAEGAVAAMYEQRAQRDEDARAEDEAEATKEKGLEAEREERDQEVNAARDRWSAHRTAEELEVEDGSTLNGAGGSGSHQSSSHQDADDTAARRRAGLGIGLRRLLTPVFRNGKFRELVSMRDDAKKQGAKQATAEEQRRGVLDKANISGEAPDAEDPDEPEEELELLTLLSRADAQECMAMLANVVEVMHHEGGEEDRQAQLPLAQLDNTVLLELSFPESSIYRHPPGSSFLCRHGPDTAQAHAQDRYGPTASTTLSGSTDSAGSTDSRRPSAGGSQRGTSRAGMPPDAPGLPHNPPINRDSSPYSPSNPHAVLPNAPPLATRPPGGQRTPSTYGTGAAPAPNQNPAVRPAHHGVQEETGLLKPFLQVVATLHLESDLVICTTILANMPLPVTVTGSPEKDDKAEVVREQREAKARHDDRRERARVSRENHAREAEKGRTERTVEHRVKERKFRSTSHVEQEVPPSPSVTSPDPATSRPSIPLASPPAVAGLESGPHSPFAPDYRPSRPPLTQRSTSYSSASNASSGGSTVIGQPSRPSLAEGSTAVSRDGRRPSSGHIEFDAPTTEVTPPVPGNAVEPVVVTAPPPSSGVTLHAKAAPLSLPSHPAEPSYGLTSEPPLETPSTFDELKTLWADSSTSTPSEFPKGFVREKESRAAARRLAAAGNVGGSPGSPTSGGGGGSERPPLRKSSSSRESDNALRERQWQRRAKKREKERAREHADRQKGREGLTEVTELDENEDSDAYGGVLGYDEEDDADEIERLRAKTRTGSMSSAGSSSDREEAELEARRAQEQQDHDKRAREREEADAAQRQARDREQRQHDARAEEGQARHAQDAQVQQQLVPHRPQSGQADLPRDDPPAEVCPPASLQVSDHGARSQIPLSGPGGLTIHETPLASDVTGHPLPSYGDPFLDTVAQTPCGRVILSVDWSQTSLGAITTWTAELRTHVMAMLASPFHTALWYGPESVLLYNDAYARLLGGAKHPASMGKSGAEGWSEVWDVLGPLAGQVMLGKTISFSDHCNCVLRNGLLEETYHSWAYITLRDAQARVIGYTNPSFETTARVIAERRLGTLRELSQLTQLARTTKDFCAKALRALSSNPLDLPFVILYSCDGVPISPGRRTKGESTDSNSGRPSSNTKRTKSNEPPQTSTMNDTAAALARLRLTLQGSIGVPDGHPSAVPEVTVLLDTATLQDPPERSSASSMSSTSGTNSTNEENSTSTAWPFVEALQSRMPVFISDLGARTHGFTQRGWPDKIDRGVVIPVMTEGSLLPKALCIIGINPRRPFNAVMAQFFNLLTRTLSTGLLSIEVAEEQSRKSRELSELNDARQAFFANISHELRTPLTLILGPLDDVLSSKTTALDEEDRERLTVVQRNAHRLLNMVNTLLDFSRLESGKMEAVYRPTLLGPRIADLASLFRSAIERGGIDFKVDVEEDKWAEKRPFYLSDEMTEKIVFNLLGNAFKYTVAGKIVVKVWFNSREGVFSIEDSGVGIREEDLETIFDRFHRVDSSARSFEGTGIGLSLVLELVKALGGDITVDSKFGSGSVFTVRLPRGHDHLPANAVDEEPYEAIKLPPRAAQSLAIINDAKSWRVERNEPPAIGMQESTAEGRAAAGSSARRASDSDQVPSVFNLEKAATVCLVVDDNAQLRSFISNTLSKTFTVVEKANGEEALDYALAHPEISIVVTDLAMPLMSGRELLSALRNNPETSLVPVIFLSAQAGAEARVDALLLGADDYIVKPFQARELLARVNVHLQLGQMRKELERRVLERTAALLESEQKLKELAEQHQTLAQVSPVGIFQMEPTGKMIFVNPRYLEITQHPPDKPHEDWEDDVHPDDVERVRDLLADAVSNWRPDKGVDTVEYRYKAGNWVQLELRSFDKGFIGSITDITHQKEVEAFHIREVEQRAQEADENRRNTEMFLDMSSHELRNPLSGVWQNAEVVSASLEKFVEFLDDLREGEEPKPDLVEDLHAEMLENVDAIESIMLCASHQTRIADDILNVSKLNMGLLSINVAPFDLVAAVREVVKTFEVQSHQQQIRLGVEQGPSLSQLKVDWIVADSGRIKQITYNFLTNALKYTVDSTRKTVTVHVDAYAGPPPTPENAMRIATPNQSFEPPEDCVWCVVGVQDSGKGLSQEQLGILFARFSQANPKSDQYGGSGLGLYVSKKLVELHRGFIEVESEPGKGSTFRFAIPATRASPPAPSDPQLVVPGPNLGPKRSKRPVSSSGRGSATGLSSMSSPPTSPQAGLSGLAPLHILVVEDNLINQKVMMRQLRSQNFVVSLASDGVEALEVLQEDARKTAAVDVEQSEGAYNPIRVVLMDIEMPRMTGLEAVRELRRREEAGEIGRRYPVCAVTGNAREAQKTECLEAGFDDVAIKPYRLVELVQQISTLTGLPLPAPKPALGFAAAPRRTSPRRNPALAQQPDPVQLTAFAVAPAPPYHVLCYPAGSRTAWVLDPDNDEPAARLDIGNEGAVALGWAQVERESVVLSWSAHRLRLSLYRLSAPAQALHILNPKVSGPRGCSFRPDGAFFAVLERHNSRDSIGVYSTQSWSLIRSVPLEDPTSDLADLAWSPCGRYLAAWSSYLLHLFSPEGRLLSTFTPYSSLSPAPSPAASSSSTTRATASRLKAKTAGPPSTEKEHPRSAHDRLREERSTAAFVGLGIRSVQWAPSGDWLAVGGYDGKIRILTRHGWVVLAELGLPTKVVEPAIVWREPAGWVEKTRGKGIVSFESTPLPHSLMPVQPSLTSAEPKMGVARIEWSASGRWLAAWDASHPHIIAIYRFGPAAAPAPTEADLAAPSAAHSSRARLHTILEHAAPPSPTSSIPASQGAIRSFTWQPRVRLDEYEDDDAVDAREETLVVLTGEKGFTQWRSPVEGEEGKGLAECVGIPTRADVIFSASSLAFSRDGRSLLLSAPPATGAAGEGTFCLAYPVYDEELAAGDDGEAGRTWLSEDDRA</sequence>
<dbReference type="InterPro" id="IPR015943">
    <property type="entry name" value="WD40/YVTN_repeat-like_dom_sf"/>
</dbReference>
<feature type="domain" description="Histidine kinase" evidence="4">
    <location>
        <begin position="2199"/>
        <end position="2472"/>
    </location>
</feature>
<evidence type="ECO:0000259" key="4">
    <source>
        <dbReference type="PROSITE" id="PS50109"/>
    </source>
</evidence>
<dbReference type="Pfam" id="PF02518">
    <property type="entry name" value="HATPase_c"/>
    <property type="match status" value="2"/>
</dbReference>
<name>A0AAV5GW71_9BASI</name>
<feature type="compositionally biased region" description="Basic and acidic residues" evidence="3">
    <location>
        <begin position="2912"/>
        <end position="2925"/>
    </location>
</feature>
<dbReference type="InterPro" id="IPR036890">
    <property type="entry name" value="HATPase_C_sf"/>
</dbReference>
<dbReference type="SMART" id="SM00448">
    <property type="entry name" value="REC"/>
    <property type="match status" value="2"/>
</dbReference>
<reference evidence="7 8" key="1">
    <citation type="submission" date="2021-12" db="EMBL/GenBank/DDBJ databases">
        <title>High titer production of polyol ester of fatty acids by Rhodotorula paludigena BS15 towards product separation-free biomass refinery.</title>
        <authorList>
            <person name="Mano J."/>
            <person name="Ono H."/>
            <person name="Tanaka T."/>
            <person name="Naito K."/>
            <person name="Sushida H."/>
            <person name="Ike M."/>
            <person name="Tokuyasu K."/>
            <person name="Kitaoka M."/>
        </authorList>
    </citation>
    <scope>NUCLEOTIDE SEQUENCE [LARGE SCALE GENOMIC DNA]</scope>
    <source>
        <strain evidence="7 8">BS15</strain>
    </source>
</reference>
<dbReference type="Gene3D" id="3.40.50.2300">
    <property type="match status" value="2"/>
</dbReference>
<feature type="region of interest" description="Disordered" evidence="3">
    <location>
        <begin position="1"/>
        <end position="49"/>
    </location>
</feature>
<feature type="compositionally biased region" description="Basic and acidic residues" evidence="3">
    <location>
        <begin position="1060"/>
        <end position="1109"/>
    </location>
</feature>
<dbReference type="Pfam" id="PF00072">
    <property type="entry name" value="Response_reg"/>
    <property type="match status" value="2"/>
</dbReference>
<dbReference type="InterPro" id="IPR000014">
    <property type="entry name" value="PAS"/>
</dbReference>
<feature type="domain" description="Response regulatory" evidence="5">
    <location>
        <begin position="1913"/>
        <end position="2029"/>
    </location>
</feature>
<dbReference type="SMART" id="SM00388">
    <property type="entry name" value="HisKA"/>
    <property type="match status" value="2"/>
</dbReference>
<dbReference type="EMBL" id="BQKY01000014">
    <property type="protein sequence ID" value="GJN93454.1"/>
    <property type="molecule type" value="Genomic_DNA"/>
</dbReference>
<dbReference type="GO" id="GO:0000155">
    <property type="term" value="F:phosphorelay sensor kinase activity"/>
    <property type="evidence" value="ECO:0007669"/>
    <property type="project" value="InterPro"/>
</dbReference>
<dbReference type="InterPro" id="IPR036097">
    <property type="entry name" value="HisK_dim/P_sf"/>
</dbReference>
<feature type="compositionally biased region" description="Low complexity" evidence="3">
    <location>
        <begin position="154"/>
        <end position="181"/>
    </location>
</feature>
<feature type="compositionally biased region" description="Low complexity" evidence="3">
    <location>
        <begin position="2883"/>
        <end position="2907"/>
    </location>
</feature>
<dbReference type="CDD" id="cd00082">
    <property type="entry name" value="HisKA"/>
    <property type="match status" value="1"/>
</dbReference>
<feature type="region of interest" description="Disordered" evidence="3">
    <location>
        <begin position="397"/>
        <end position="435"/>
    </location>
</feature>
<feature type="region of interest" description="Disordered" evidence="3">
    <location>
        <begin position="83"/>
        <end position="365"/>
    </location>
</feature>
<evidence type="ECO:0000313" key="7">
    <source>
        <dbReference type="EMBL" id="GJN93454.1"/>
    </source>
</evidence>
<dbReference type="Proteomes" id="UP001342314">
    <property type="component" value="Unassembled WGS sequence"/>
</dbReference>
<evidence type="ECO:0000256" key="1">
    <source>
        <dbReference type="ARBA" id="ARBA00022553"/>
    </source>
</evidence>
<feature type="compositionally biased region" description="Polar residues" evidence="3">
    <location>
        <begin position="575"/>
        <end position="584"/>
    </location>
</feature>
<dbReference type="CDD" id="cd00130">
    <property type="entry name" value="PAS"/>
    <property type="match status" value="1"/>
</dbReference>
<feature type="region of interest" description="Disordered" evidence="3">
    <location>
        <begin position="1393"/>
        <end position="1427"/>
    </location>
</feature>
<dbReference type="SUPFAM" id="SSF55874">
    <property type="entry name" value="ATPase domain of HSP90 chaperone/DNA topoisomerase II/histidine kinase"/>
    <property type="match status" value="2"/>
</dbReference>
<feature type="compositionally biased region" description="Low complexity" evidence="3">
    <location>
        <begin position="526"/>
        <end position="541"/>
    </location>
</feature>
<evidence type="ECO:0000256" key="3">
    <source>
        <dbReference type="SAM" id="MobiDB-lite"/>
    </source>
</evidence>
<dbReference type="SUPFAM" id="SSF47384">
    <property type="entry name" value="Homodimeric domain of signal transducing histidine kinase"/>
    <property type="match status" value="2"/>
</dbReference>
<feature type="compositionally biased region" description="Polar residues" evidence="3">
    <location>
        <begin position="2498"/>
        <end position="2522"/>
    </location>
</feature>
<feature type="compositionally biased region" description="Basic and acidic residues" evidence="3">
    <location>
        <begin position="408"/>
        <end position="417"/>
    </location>
</feature>
<feature type="domain" description="Histidine kinase" evidence="4">
    <location>
        <begin position="1609"/>
        <end position="1830"/>
    </location>
</feature>
<dbReference type="InterPro" id="IPR035965">
    <property type="entry name" value="PAS-like_dom_sf"/>
</dbReference>
<feature type="domain" description="Response regulatory" evidence="5">
    <location>
        <begin position="2531"/>
        <end position="2668"/>
    </location>
</feature>
<feature type="compositionally biased region" description="Basic and acidic residues" evidence="3">
    <location>
        <begin position="986"/>
        <end position="1004"/>
    </location>
</feature>
<feature type="compositionally biased region" description="Pro residues" evidence="3">
    <location>
        <begin position="562"/>
        <end position="571"/>
    </location>
</feature>
<feature type="compositionally biased region" description="Basic and acidic residues" evidence="3">
    <location>
        <begin position="673"/>
        <end position="723"/>
    </location>
</feature>
<dbReference type="PRINTS" id="PR00344">
    <property type="entry name" value="BCTRLSENSOR"/>
</dbReference>
<dbReference type="PANTHER" id="PTHR43547:SF2">
    <property type="entry name" value="HYBRID SIGNAL TRANSDUCTION HISTIDINE KINASE C"/>
    <property type="match status" value="1"/>
</dbReference>
<dbReference type="Pfam" id="PF00512">
    <property type="entry name" value="HisKA"/>
    <property type="match status" value="1"/>
</dbReference>
<feature type="domain" description="PAS" evidence="6">
    <location>
        <begin position="2052"/>
        <end position="2128"/>
    </location>
</feature>
<feature type="compositionally biased region" description="Basic and acidic residues" evidence="3">
    <location>
        <begin position="302"/>
        <end position="334"/>
    </location>
</feature>
<dbReference type="Gene3D" id="2.130.10.10">
    <property type="entry name" value="YVTN repeat-like/Quinoprotein amine dehydrogenase"/>
    <property type="match status" value="2"/>
</dbReference>
<evidence type="ECO:0000256" key="2">
    <source>
        <dbReference type="PROSITE-ProRule" id="PRU00169"/>
    </source>
</evidence>
<dbReference type="InterPro" id="IPR003661">
    <property type="entry name" value="HisK_dim/P_dom"/>
</dbReference>
<proteinExistence type="predicted"/>
<evidence type="ECO:0008006" key="9">
    <source>
        <dbReference type="Google" id="ProtNLM"/>
    </source>
</evidence>
<dbReference type="Gene3D" id="3.30.450.20">
    <property type="entry name" value="PAS domain"/>
    <property type="match status" value="2"/>
</dbReference>
<dbReference type="InterPro" id="IPR001789">
    <property type="entry name" value="Sig_transdc_resp-reg_receiver"/>
</dbReference>
<evidence type="ECO:0000313" key="8">
    <source>
        <dbReference type="Proteomes" id="UP001342314"/>
    </source>
</evidence>
<dbReference type="SMART" id="SM00091">
    <property type="entry name" value="PAS"/>
    <property type="match status" value="1"/>
</dbReference>
<dbReference type="InterPro" id="IPR003594">
    <property type="entry name" value="HATPase_dom"/>
</dbReference>
<dbReference type="SUPFAM" id="SSF55785">
    <property type="entry name" value="PYP-like sensor domain (PAS domain)"/>
    <property type="match status" value="1"/>
</dbReference>